<proteinExistence type="predicted"/>
<sequence>MACEVDPSTQLPVNVPPQQLFWAHAPGPAAAPLASTRARLGALEQPPPQHPARRPMEGPTAPRSPRRDLGANSASDVMA</sequence>
<gene>
    <name evidence="2" type="ORF">HaLaN_03877</name>
</gene>
<accession>A0A699YPI3</accession>
<evidence type="ECO:0000313" key="3">
    <source>
        <dbReference type="Proteomes" id="UP000485058"/>
    </source>
</evidence>
<organism evidence="2 3">
    <name type="scientific">Haematococcus lacustris</name>
    <name type="common">Green alga</name>
    <name type="synonym">Haematococcus pluvialis</name>
    <dbReference type="NCBI Taxonomy" id="44745"/>
    <lineage>
        <taxon>Eukaryota</taxon>
        <taxon>Viridiplantae</taxon>
        <taxon>Chlorophyta</taxon>
        <taxon>core chlorophytes</taxon>
        <taxon>Chlorophyceae</taxon>
        <taxon>CS clade</taxon>
        <taxon>Chlamydomonadales</taxon>
        <taxon>Haematococcaceae</taxon>
        <taxon>Haematococcus</taxon>
    </lineage>
</organism>
<comment type="caution">
    <text evidence="2">The sequence shown here is derived from an EMBL/GenBank/DDBJ whole genome shotgun (WGS) entry which is preliminary data.</text>
</comment>
<dbReference type="Proteomes" id="UP000485058">
    <property type="component" value="Unassembled WGS sequence"/>
</dbReference>
<dbReference type="AlphaFoldDB" id="A0A699YPI3"/>
<evidence type="ECO:0000313" key="2">
    <source>
        <dbReference type="EMBL" id="GFH08846.1"/>
    </source>
</evidence>
<reference evidence="2 3" key="1">
    <citation type="submission" date="2020-02" db="EMBL/GenBank/DDBJ databases">
        <title>Draft genome sequence of Haematococcus lacustris strain NIES-144.</title>
        <authorList>
            <person name="Morimoto D."/>
            <person name="Nakagawa S."/>
            <person name="Yoshida T."/>
            <person name="Sawayama S."/>
        </authorList>
    </citation>
    <scope>NUCLEOTIDE SEQUENCE [LARGE SCALE GENOMIC DNA]</scope>
    <source>
        <strain evidence="2 3">NIES-144</strain>
    </source>
</reference>
<evidence type="ECO:0000256" key="1">
    <source>
        <dbReference type="SAM" id="MobiDB-lite"/>
    </source>
</evidence>
<keyword evidence="3" id="KW-1185">Reference proteome</keyword>
<name>A0A699YPI3_HAELA</name>
<feature type="region of interest" description="Disordered" evidence="1">
    <location>
        <begin position="30"/>
        <end position="79"/>
    </location>
</feature>
<dbReference type="EMBL" id="BLLF01000188">
    <property type="protein sequence ID" value="GFH08846.1"/>
    <property type="molecule type" value="Genomic_DNA"/>
</dbReference>
<protein>
    <submittedName>
        <fullName evidence="2">Uncharacterized protein</fullName>
    </submittedName>
</protein>